<reference evidence="2" key="1">
    <citation type="thesis" date="2020" institute="ProQuest LLC" country="789 East Eisenhower Parkway, Ann Arbor, MI, USA">
        <title>Comparative Genomics and Chromosome Evolution.</title>
        <authorList>
            <person name="Mudd A.B."/>
        </authorList>
    </citation>
    <scope>NUCLEOTIDE SEQUENCE</scope>
    <source>
        <strain evidence="2">HN-11 Male</strain>
        <tissue evidence="2">Kidney and liver</tissue>
    </source>
</reference>
<comment type="caution">
    <text evidence="2">The sequence shown here is derived from an EMBL/GenBank/DDBJ whole genome shotgun (WGS) entry which is preliminary data.</text>
</comment>
<protein>
    <submittedName>
        <fullName evidence="2">Uncharacterized protein</fullName>
    </submittedName>
</protein>
<evidence type="ECO:0000256" key="1">
    <source>
        <dbReference type="SAM" id="MobiDB-lite"/>
    </source>
</evidence>
<organism evidence="2 3">
    <name type="scientific">Eleutherodactylus coqui</name>
    <name type="common">Puerto Rican coqui</name>
    <dbReference type="NCBI Taxonomy" id="57060"/>
    <lineage>
        <taxon>Eukaryota</taxon>
        <taxon>Metazoa</taxon>
        <taxon>Chordata</taxon>
        <taxon>Craniata</taxon>
        <taxon>Vertebrata</taxon>
        <taxon>Euteleostomi</taxon>
        <taxon>Amphibia</taxon>
        <taxon>Batrachia</taxon>
        <taxon>Anura</taxon>
        <taxon>Neobatrachia</taxon>
        <taxon>Hyloidea</taxon>
        <taxon>Eleutherodactylidae</taxon>
        <taxon>Eleutherodactylinae</taxon>
        <taxon>Eleutherodactylus</taxon>
        <taxon>Eleutherodactylus</taxon>
    </lineage>
</organism>
<evidence type="ECO:0000313" key="2">
    <source>
        <dbReference type="EMBL" id="KAG9470815.1"/>
    </source>
</evidence>
<name>A0A8J6EKQ8_ELECQ</name>
<accession>A0A8J6EKQ8</accession>
<dbReference type="EMBL" id="WNTK01000219">
    <property type="protein sequence ID" value="KAG9470815.1"/>
    <property type="molecule type" value="Genomic_DNA"/>
</dbReference>
<proteinExistence type="predicted"/>
<evidence type="ECO:0000313" key="3">
    <source>
        <dbReference type="Proteomes" id="UP000770717"/>
    </source>
</evidence>
<sequence>MKLPSKLELHHLLPNQREASLMGDNTIGSPTMDDPVDRKSPHTVEQCTVLSEWLRTTLANEWTITLVKVLSRSTNLPNVLSAVTLHQALL</sequence>
<keyword evidence="3" id="KW-1185">Reference proteome</keyword>
<dbReference type="AlphaFoldDB" id="A0A8J6EKQ8"/>
<dbReference type="Proteomes" id="UP000770717">
    <property type="component" value="Unassembled WGS sequence"/>
</dbReference>
<gene>
    <name evidence="2" type="ORF">GDO78_016666</name>
</gene>
<feature type="region of interest" description="Disordered" evidence="1">
    <location>
        <begin position="18"/>
        <end position="40"/>
    </location>
</feature>